<organism evidence="7 9">
    <name type="scientific">Bacillus thuringiensis</name>
    <dbReference type="NCBI Taxonomy" id="1428"/>
    <lineage>
        <taxon>Bacteria</taxon>
        <taxon>Bacillati</taxon>
        <taxon>Bacillota</taxon>
        <taxon>Bacilli</taxon>
        <taxon>Bacillales</taxon>
        <taxon>Bacillaceae</taxon>
        <taxon>Bacillus</taxon>
        <taxon>Bacillus cereus group</taxon>
    </lineage>
</organism>
<evidence type="ECO:0000313" key="10">
    <source>
        <dbReference type="Proteomes" id="UP000223445"/>
    </source>
</evidence>
<feature type="domain" description="RNA polymerase sigma factor 70 region 4 type 2" evidence="6">
    <location>
        <begin position="175"/>
        <end position="223"/>
    </location>
</feature>
<dbReference type="Pfam" id="PF08281">
    <property type="entry name" value="Sigma70_r4_2"/>
    <property type="match status" value="1"/>
</dbReference>
<keyword evidence="1" id="KW-0805">Transcription regulation</keyword>
<dbReference type="InterPro" id="IPR036388">
    <property type="entry name" value="WH-like_DNA-bd_sf"/>
</dbReference>
<dbReference type="AlphaFoldDB" id="A0A9X6U4M1"/>
<keyword evidence="4" id="KW-0804">Transcription</keyword>
<dbReference type="Pfam" id="PF04542">
    <property type="entry name" value="Sigma70_r2"/>
    <property type="match status" value="1"/>
</dbReference>
<evidence type="ECO:0000256" key="4">
    <source>
        <dbReference type="ARBA" id="ARBA00023163"/>
    </source>
</evidence>
<dbReference type="SUPFAM" id="SSF88659">
    <property type="entry name" value="Sigma3 and sigma4 domains of RNA polymerase sigma factors"/>
    <property type="match status" value="1"/>
</dbReference>
<proteinExistence type="predicted"/>
<dbReference type="EMBL" id="NVMD01000002">
    <property type="protein sequence ID" value="PED16409.1"/>
    <property type="molecule type" value="Genomic_DNA"/>
</dbReference>
<dbReference type="Gene3D" id="1.10.1740.10">
    <property type="match status" value="1"/>
</dbReference>
<gene>
    <name evidence="8" type="ORF">COE48_05195</name>
    <name evidence="7" type="ORF">CON01_00740</name>
</gene>
<dbReference type="SUPFAM" id="SSF88946">
    <property type="entry name" value="Sigma2 domain of RNA polymerase sigma factors"/>
    <property type="match status" value="1"/>
</dbReference>
<dbReference type="GO" id="GO:0016987">
    <property type="term" value="F:sigma factor activity"/>
    <property type="evidence" value="ECO:0007669"/>
    <property type="project" value="UniProtKB-KW"/>
</dbReference>
<dbReference type="InterPro" id="IPR013249">
    <property type="entry name" value="RNA_pol_sigma70_r4_t2"/>
</dbReference>
<dbReference type="InterPro" id="IPR013325">
    <property type="entry name" value="RNA_pol_sigma_r2"/>
</dbReference>
<evidence type="ECO:0000313" key="8">
    <source>
        <dbReference type="EMBL" id="PGZ04981.1"/>
    </source>
</evidence>
<dbReference type="RefSeq" id="WP_097877045.1">
    <property type="nucleotide sequence ID" value="NZ_JAUORE010000003.1"/>
</dbReference>
<dbReference type="InterPro" id="IPR014284">
    <property type="entry name" value="RNA_pol_sigma-70_dom"/>
</dbReference>
<sequence length="236" mass="27589">MNTDKLQVSDEQIEEGYKLVGYTLRKYFPYYPFYKKSQGLAYEDLRQIGIIGWWKALDAYDESQGEFSTLAVKYIRTEIYTEVRTKYKGFKASAEIAQGAVYLRSKGINDETLKYVEEKYKLSKKMVERTIIFANLIMINGDKPIKNLENLTYFESIEDKEYAHKFEMLDYEIGLEERLNVLNETQRTCVTMRLEGYSPTEIGEILGKSKENVSTQINLSIKKIGRHFKHKDLRAA</sequence>
<dbReference type="Proteomes" id="UP000220127">
    <property type="component" value="Unassembled WGS sequence"/>
</dbReference>
<dbReference type="Proteomes" id="UP000223445">
    <property type="component" value="Unassembled WGS sequence"/>
</dbReference>
<evidence type="ECO:0000313" key="9">
    <source>
        <dbReference type="Proteomes" id="UP000220127"/>
    </source>
</evidence>
<dbReference type="NCBIfam" id="TIGR02937">
    <property type="entry name" value="sigma70-ECF"/>
    <property type="match status" value="1"/>
</dbReference>
<reference evidence="9 10" key="1">
    <citation type="submission" date="2017-09" db="EMBL/GenBank/DDBJ databases">
        <title>Large-scale bioinformatics analysis of Bacillus genomes uncovers conserved roles of natural products in bacterial physiology.</title>
        <authorList>
            <consortium name="Agbiome Team Llc"/>
            <person name="Bleich R.M."/>
            <person name="Grubbs K.J."/>
            <person name="Santa Maria K.C."/>
            <person name="Allen S.E."/>
            <person name="Farag S."/>
            <person name="Shank E.A."/>
            <person name="Bowers A."/>
        </authorList>
    </citation>
    <scope>NUCLEOTIDE SEQUENCE [LARGE SCALE GENOMIC DNA]</scope>
    <source>
        <strain evidence="8 10">AFS030179</strain>
        <strain evidence="7 9">AFS094940</strain>
    </source>
</reference>
<comment type="caution">
    <text evidence="7">The sequence shown here is derived from an EMBL/GenBank/DDBJ whole genome shotgun (WGS) entry which is preliminary data.</text>
</comment>
<dbReference type="Gene3D" id="1.10.10.10">
    <property type="entry name" value="Winged helix-like DNA-binding domain superfamily/Winged helix DNA-binding domain"/>
    <property type="match status" value="1"/>
</dbReference>
<accession>A0A9X6U4M1</accession>
<evidence type="ECO:0000256" key="3">
    <source>
        <dbReference type="ARBA" id="ARBA00023125"/>
    </source>
</evidence>
<evidence type="ECO:0000313" key="7">
    <source>
        <dbReference type="EMBL" id="PED16409.1"/>
    </source>
</evidence>
<feature type="domain" description="RNA polymerase sigma-70 region 2" evidence="5">
    <location>
        <begin position="36"/>
        <end position="86"/>
    </location>
</feature>
<evidence type="ECO:0000259" key="6">
    <source>
        <dbReference type="Pfam" id="PF08281"/>
    </source>
</evidence>
<evidence type="ECO:0000256" key="1">
    <source>
        <dbReference type="ARBA" id="ARBA00023015"/>
    </source>
</evidence>
<dbReference type="InterPro" id="IPR013324">
    <property type="entry name" value="RNA_pol_sigma_r3/r4-like"/>
</dbReference>
<dbReference type="GO" id="GO:0006352">
    <property type="term" value="P:DNA-templated transcription initiation"/>
    <property type="evidence" value="ECO:0007669"/>
    <property type="project" value="InterPro"/>
</dbReference>
<keyword evidence="3" id="KW-0238">DNA-binding</keyword>
<evidence type="ECO:0000259" key="5">
    <source>
        <dbReference type="Pfam" id="PF04542"/>
    </source>
</evidence>
<dbReference type="GO" id="GO:0003677">
    <property type="term" value="F:DNA binding"/>
    <property type="evidence" value="ECO:0007669"/>
    <property type="project" value="UniProtKB-KW"/>
</dbReference>
<dbReference type="InterPro" id="IPR007627">
    <property type="entry name" value="RNA_pol_sigma70_r2"/>
</dbReference>
<dbReference type="PANTHER" id="PTHR30385">
    <property type="entry name" value="SIGMA FACTOR F FLAGELLAR"/>
    <property type="match status" value="1"/>
</dbReference>
<name>A0A9X6U4M1_BACTU</name>
<protein>
    <submittedName>
        <fullName evidence="7">Uncharacterized protein</fullName>
    </submittedName>
</protein>
<evidence type="ECO:0000256" key="2">
    <source>
        <dbReference type="ARBA" id="ARBA00023082"/>
    </source>
</evidence>
<keyword evidence="2" id="KW-0731">Sigma factor</keyword>
<dbReference type="EMBL" id="NUPM01000005">
    <property type="protein sequence ID" value="PGZ04981.1"/>
    <property type="molecule type" value="Genomic_DNA"/>
</dbReference>